<sequence>MISLLVLLFEIFVVHSKLSGINYTSKFNGVCKSEEEIHNDAIVISELADSVYLNYIDECNFDNTFAKFNKTGIKIYVNVNIQSCWNIGQNDSQCYNGLTKIKSFESIKGTSVDSFEFKYYLHNLFLNRIKTDIYGNPNLSPITELKNTLKQINSNVKVGHFHKIDFAGRNFIHRPLNVLHEFITSKKHHKLLDFITLDIILPGSQIDVSQFQKDVFNEDFVALQSLGLKIYVSVSFKDQNDLPVTNFIELVRELVCRTDNNLSYFIKDSASSMSILRNYKYKRYLKSVSKDFLICENHTFIGKKIDQC</sequence>
<dbReference type="AlphaFoldDB" id="A0A2T9YKX4"/>
<keyword evidence="3" id="KW-1185">Reference proteome</keyword>
<comment type="caution">
    <text evidence="2">The sequence shown here is derived from an EMBL/GenBank/DDBJ whole genome shotgun (WGS) entry which is preliminary data.</text>
</comment>
<evidence type="ECO:0000313" key="2">
    <source>
        <dbReference type="EMBL" id="PVU92983.1"/>
    </source>
</evidence>
<evidence type="ECO:0000256" key="1">
    <source>
        <dbReference type="SAM" id="SignalP"/>
    </source>
</evidence>
<reference evidence="2 3" key="1">
    <citation type="journal article" date="2018" name="MBio">
        <title>Comparative Genomics Reveals the Core Gene Toolbox for the Fungus-Insect Symbiosis.</title>
        <authorList>
            <person name="Wang Y."/>
            <person name="Stata M."/>
            <person name="Wang W."/>
            <person name="Stajich J.E."/>
            <person name="White M.M."/>
            <person name="Moncalvo J.M."/>
        </authorList>
    </citation>
    <scope>NUCLEOTIDE SEQUENCE [LARGE SCALE GENOMIC DNA]</scope>
    <source>
        <strain evidence="2 3">SWE-8-4</strain>
    </source>
</reference>
<gene>
    <name evidence="2" type="ORF">BB561_003520</name>
</gene>
<dbReference type="EMBL" id="MBFR01000143">
    <property type="protein sequence ID" value="PVU92983.1"/>
    <property type="molecule type" value="Genomic_DNA"/>
</dbReference>
<accession>A0A2T9YKX4</accession>
<protein>
    <submittedName>
        <fullName evidence="2">Uncharacterized protein</fullName>
    </submittedName>
</protein>
<feature type="signal peptide" evidence="1">
    <location>
        <begin position="1"/>
        <end position="16"/>
    </location>
</feature>
<organism evidence="2 3">
    <name type="scientific">Smittium simulii</name>
    <dbReference type="NCBI Taxonomy" id="133385"/>
    <lineage>
        <taxon>Eukaryota</taxon>
        <taxon>Fungi</taxon>
        <taxon>Fungi incertae sedis</taxon>
        <taxon>Zoopagomycota</taxon>
        <taxon>Kickxellomycotina</taxon>
        <taxon>Harpellomycetes</taxon>
        <taxon>Harpellales</taxon>
        <taxon>Legeriomycetaceae</taxon>
        <taxon>Smittium</taxon>
    </lineage>
</organism>
<feature type="chain" id="PRO_5015593640" evidence="1">
    <location>
        <begin position="17"/>
        <end position="308"/>
    </location>
</feature>
<name>A0A2T9YKX4_9FUNG</name>
<keyword evidence="1" id="KW-0732">Signal</keyword>
<dbReference type="Proteomes" id="UP000245383">
    <property type="component" value="Unassembled WGS sequence"/>
</dbReference>
<evidence type="ECO:0000313" key="3">
    <source>
        <dbReference type="Proteomes" id="UP000245383"/>
    </source>
</evidence>
<proteinExistence type="predicted"/>